<accession>A0ACC2M907</accession>
<evidence type="ECO:0000313" key="2">
    <source>
        <dbReference type="Proteomes" id="UP001234297"/>
    </source>
</evidence>
<dbReference type="Proteomes" id="UP001234297">
    <property type="component" value="Chromosome 5"/>
</dbReference>
<protein>
    <submittedName>
        <fullName evidence="1">Uncharacterized protein</fullName>
    </submittedName>
</protein>
<reference evidence="1 2" key="1">
    <citation type="journal article" date="2022" name="Hortic Res">
        <title>A haplotype resolved chromosomal level avocado genome allows analysis of novel avocado genes.</title>
        <authorList>
            <person name="Nath O."/>
            <person name="Fletcher S.J."/>
            <person name="Hayward A."/>
            <person name="Shaw L.M."/>
            <person name="Masouleh A.K."/>
            <person name="Furtado A."/>
            <person name="Henry R.J."/>
            <person name="Mitter N."/>
        </authorList>
    </citation>
    <scope>NUCLEOTIDE SEQUENCE [LARGE SCALE GENOMIC DNA]</scope>
    <source>
        <strain evidence="2">cv. Hass</strain>
    </source>
</reference>
<keyword evidence="2" id="KW-1185">Reference proteome</keyword>
<sequence length="82" mass="9397">MQLWLAEEEEVQWLTTATEMIMVLEGAVVASSSDQGDRQWHWCSHMAVSLQRSVEGDGVQRIPGGCGHDEEFRDYRVSNDWE</sequence>
<evidence type="ECO:0000313" key="1">
    <source>
        <dbReference type="EMBL" id="KAJ8642120.1"/>
    </source>
</evidence>
<name>A0ACC2M907_PERAE</name>
<comment type="caution">
    <text evidence="1">The sequence shown here is derived from an EMBL/GenBank/DDBJ whole genome shotgun (WGS) entry which is preliminary data.</text>
</comment>
<gene>
    <name evidence="1" type="ORF">MRB53_018814</name>
</gene>
<organism evidence="1 2">
    <name type="scientific">Persea americana</name>
    <name type="common">Avocado</name>
    <dbReference type="NCBI Taxonomy" id="3435"/>
    <lineage>
        <taxon>Eukaryota</taxon>
        <taxon>Viridiplantae</taxon>
        <taxon>Streptophyta</taxon>
        <taxon>Embryophyta</taxon>
        <taxon>Tracheophyta</taxon>
        <taxon>Spermatophyta</taxon>
        <taxon>Magnoliopsida</taxon>
        <taxon>Magnoliidae</taxon>
        <taxon>Laurales</taxon>
        <taxon>Lauraceae</taxon>
        <taxon>Persea</taxon>
    </lineage>
</organism>
<dbReference type="EMBL" id="CM056813">
    <property type="protein sequence ID" value="KAJ8642120.1"/>
    <property type="molecule type" value="Genomic_DNA"/>
</dbReference>
<proteinExistence type="predicted"/>